<dbReference type="InterPro" id="IPR019609">
    <property type="entry name" value="Variant_surf_glycoprt_trypan_C"/>
</dbReference>
<evidence type="ECO:0000256" key="2">
    <source>
        <dbReference type="ARBA" id="ARBA00004609"/>
    </source>
</evidence>
<evidence type="ECO:0000256" key="8">
    <source>
        <dbReference type="ARBA" id="ARBA00023288"/>
    </source>
</evidence>
<evidence type="ECO:0000256" key="10">
    <source>
        <dbReference type="SAM" id="SignalP"/>
    </source>
</evidence>
<dbReference type="InterPro" id="IPR025932">
    <property type="entry name" value="Trypano_VSG_B_N_dom"/>
</dbReference>
<feature type="signal peptide" evidence="10">
    <location>
        <begin position="1"/>
        <end position="25"/>
    </location>
</feature>
<evidence type="ECO:0000256" key="7">
    <source>
        <dbReference type="ARBA" id="ARBA00023180"/>
    </source>
</evidence>
<evidence type="ECO:0000259" key="11">
    <source>
        <dbReference type="Pfam" id="PF10659"/>
    </source>
</evidence>
<evidence type="ECO:0000256" key="9">
    <source>
        <dbReference type="SAM" id="MobiDB-lite"/>
    </source>
</evidence>
<dbReference type="GO" id="GO:0098552">
    <property type="term" value="C:side of membrane"/>
    <property type="evidence" value="ECO:0007669"/>
    <property type="project" value="UniProtKB-KW"/>
</dbReference>
<reference evidence="13" key="1">
    <citation type="submission" date="2016-08" db="EMBL/GenBank/DDBJ databases">
        <title>VSG repertoire of Trypanosoma brucei EATRO 1125.</title>
        <authorList>
            <person name="Cross G.A."/>
        </authorList>
    </citation>
    <scope>NUCLEOTIDE SEQUENCE</scope>
    <source>
        <strain evidence="13">EATRO 1125</strain>
    </source>
</reference>
<accession>A0A1J0R5Y2</accession>
<feature type="chain" id="PRO_5012023424" evidence="10">
    <location>
        <begin position="26"/>
        <end position="512"/>
    </location>
</feature>
<dbReference type="Pfam" id="PF13206">
    <property type="entry name" value="VSG_B"/>
    <property type="match status" value="1"/>
</dbReference>
<organism evidence="13">
    <name type="scientific">Trypanosoma brucei</name>
    <dbReference type="NCBI Taxonomy" id="5691"/>
    <lineage>
        <taxon>Eukaryota</taxon>
        <taxon>Discoba</taxon>
        <taxon>Euglenozoa</taxon>
        <taxon>Kinetoplastea</taxon>
        <taxon>Metakinetoplastina</taxon>
        <taxon>Trypanosomatida</taxon>
        <taxon>Trypanosomatidae</taxon>
        <taxon>Trypanosoma</taxon>
    </lineage>
</organism>
<keyword evidence="4" id="KW-0336">GPI-anchor</keyword>
<evidence type="ECO:0000313" key="13">
    <source>
        <dbReference type="EMBL" id="APD73237.1"/>
    </source>
</evidence>
<dbReference type="AlphaFoldDB" id="A0A1J0R5Y2"/>
<keyword evidence="5 10" id="KW-0732">Signal</keyword>
<comment type="function">
    <text evidence="1">VSG forms a coat on the surface of the parasite. The trypanosome evades the immune response of the host by expressing a series of antigenically distinct VSGs from an estimated 1000 VSG genes.</text>
</comment>
<keyword evidence="8" id="KW-0449">Lipoprotein</keyword>
<evidence type="ECO:0000256" key="3">
    <source>
        <dbReference type="ARBA" id="ARBA00022475"/>
    </source>
</evidence>
<comment type="subcellular location">
    <subcellularLocation>
        <location evidence="2">Cell membrane</location>
        <topology evidence="2">Lipid-anchor</topology>
        <topology evidence="2">GPI-anchor</topology>
    </subcellularLocation>
</comment>
<feature type="region of interest" description="Disordered" evidence="9">
    <location>
        <begin position="369"/>
        <end position="388"/>
    </location>
</feature>
<keyword evidence="3" id="KW-1003">Cell membrane</keyword>
<evidence type="ECO:0000256" key="1">
    <source>
        <dbReference type="ARBA" id="ARBA00002523"/>
    </source>
</evidence>
<protein>
    <submittedName>
        <fullName evidence="13">Variant surface glycoprotein 1125.471</fullName>
    </submittedName>
</protein>
<dbReference type="VEuPathDB" id="TriTrypDB:Tb927.11.17720"/>
<evidence type="ECO:0000259" key="12">
    <source>
        <dbReference type="Pfam" id="PF13206"/>
    </source>
</evidence>
<keyword evidence="6" id="KW-0472">Membrane</keyword>
<sequence length="512" mass="54364">MGRPTREAIIILIVVLISSIGIGNAAVNDVAEEFNTLCILYQLASKGSEVSDKAYESEWAEVETELLAYNLSLAGDKFYETDFGRELVPDKEEQNYVTYAAKWKAIKEKISGGQPIRGNIKVTRAPQTTLAAAARTVLNETITEAKKLQVELTDGPAAKDIQAELSGAIYGKGQSAIDTAGKKTTGDNANEACGNAGSTPTTAGVSLINDMLCLCGIDSTAQGKQCGGTSLADVAFSGKGSATTEFAKLTPKCHSLATPDLSGSNLQQALQAWQRQLGRHAESADVARAIYGKPSAANACSGAANGGACVNYKNTVRNSKPDIAWLTALTKAAAQLGQKTQAREKAKETLLKLKTLVANARNAYLTAQTPLTPSSQSPGHNQAATGKQLQQTKADCAAHKDKKKDCEAAKCIWKGGDNEKGDCEVNTTQITEQAKQAEKDGATADPNCSQYTDPEKCFKAPGKPKEGKKSVCCWIDLIDGQEKNLNQNSVSIFLVNKKLVLMAASFVRLVSF</sequence>
<evidence type="ECO:0000256" key="6">
    <source>
        <dbReference type="ARBA" id="ARBA00023136"/>
    </source>
</evidence>
<keyword evidence="7" id="KW-0325">Glycoprotein</keyword>
<feature type="domain" description="Trypanosome variant surface glycoprotein C-terminal" evidence="11">
    <location>
        <begin position="396"/>
        <end position="509"/>
    </location>
</feature>
<feature type="domain" description="Trypanosome variant surface glycoprotein B-type N-terminal" evidence="12">
    <location>
        <begin position="13"/>
        <end position="354"/>
    </location>
</feature>
<dbReference type="GO" id="GO:0005886">
    <property type="term" value="C:plasma membrane"/>
    <property type="evidence" value="ECO:0007669"/>
    <property type="project" value="UniProtKB-SubCell"/>
</dbReference>
<dbReference type="EMBL" id="KX699281">
    <property type="protein sequence ID" value="APD73237.1"/>
    <property type="molecule type" value="Genomic_DNA"/>
</dbReference>
<dbReference type="VEuPathDB" id="TriTrypDB:Tb427_000358000"/>
<name>A0A1J0R5Y2_9TRYP</name>
<proteinExistence type="predicted"/>
<dbReference type="Pfam" id="PF10659">
    <property type="entry name" value="Trypan_glycop_C"/>
    <property type="match status" value="1"/>
</dbReference>
<evidence type="ECO:0000256" key="5">
    <source>
        <dbReference type="ARBA" id="ARBA00022729"/>
    </source>
</evidence>
<evidence type="ECO:0000256" key="4">
    <source>
        <dbReference type="ARBA" id="ARBA00022622"/>
    </source>
</evidence>